<dbReference type="EMBL" id="JYDU01000413">
    <property type="protein sequence ID" value="KRX86253.1"/>
    <property type="molecule type" value="Genomic_DNA"/>
</dbReference>
<dbReference type="Proteomes" id="UP000054815">
    <property type="component" value="Unassembled WGS sequence"/>
</dbReference>
<reference evidence="1 2" key="1">
    <citation type="submission" date="2015-01" db="EMBL/GenBank/DDBJ databases">
        <title>Evolution of Trichinella species and genotypes.</title>
        <authorList>
            <person name="Korhonen P.K."/>
            <person name="Edoardo P."/>
            <person name="Giuseppe L.R."/>
            <person name="Gasser R.B."/>
        </authorList>
    </citation>
    <scope>NUCLEOTIDE SEQUENCE [LARGE SCALE GENOMIC DNA]</scope>
    <source>
        <strain evidence="1">ISS141</strain>
    </source>
</reference>
<sequence>MVRDGGGQVYEALKFVRLESEILGKNSESIAVQRNAQIYSRSQQISAVHSARNREGAKLSVKRGPCSVKNHYELNDEDR</sequence>
<evidence type="ECO:0000313" key="2">
    <source>
        <dbReference type="Proteomes" id="UP000054815"/>
    </source>
</evidence>
<organism evidence="1 2">
    <name type="scientific">Trichinella pseudospiralis</name>
    <name type="common">Parasitic roundworm</name>
    <dbReference type="NCBI Taxonomy" id="6337"/>
    <lineage>
        <taxon>Eukaryota</taxon>
        <taxon>Metazoa</taxon>
        <taxon>Ecdysozoa</taxon>
        <taxon>Nematoda</taxon>
        <taxon>Enoplea</taxon>
        <taxon>Dorylaimia</taxon>
        <taxon>Trichinellida</taxon>
        <taxon>Trichinellidae</taxon>
        <taxon>Trichinella</taxon>
    </lineage>
</organism>
<name>A0A0V0XE25_TRIPS</name>
<comment type="caution">
    <text evidence="1">The sequence shown here is derived from an EMBL/GenBank/DDBJ whole genome shotgun (WGS) entry which is preliminary data.</text>
</comment>
<gene>
    <name evidence="1" type="ORF">T4E_450</name>
</gene>
<proteinExistence type="predicted"/>
<accession>A0A0V0XE25</accession>
<evidence type="ECO:0000313" key="1">
    <source>
        <dbReference type="EMBL" id="KRX86253.1"/>
    </source>
</evidence>
<dbReference type="AlphaFoldDB" id="A0A0V0XE25"/>
<protein>
    <submittedName>
        <fullName evidence="1">Uncharacterized protein</fullName>
    </submittedName>
</protein>